<keyword evidence="2" id="KW-1185">Reference proteome</keyword>
<dbReference type="SUPFAM" id="SSF52540">
    <property type="entry name" value="P-loop containing nucleoside triphosphate hydrolases"/>
    <property type="match status" value="1"/>
</dbReference>
<gene>
    <name evidence="1" type="ORF">NF865_02200</name>
</gene>
<evidence type="ECO:0000313" key="1">
    <source>
        <dbReference type="EMBL" id="USS41051.1"/>
    </source>
</evidence>
<organism evidence="1 2">
    <name type="scientific">Thermococcus aggregans</name>
    <dbReference type="NCBI Taxonomy" id="110163"/>
    <lineage>
        <taxon>Archaea</taxon>
        <taxon>Methanobacteriati</taxon>
        <taxon>Methanobacteriota</taxon>
        <taxon>Thermococci</taxon>
        <taxon>Thermococcales</taxon>
        <taxon>Thermococcaceae</taxon>
        <taxon>Thermococcus</taxon>
    </lineage>
</organism>
<dbReference type="EMBL" id="CP099582">
    <property type="protein sequence ID" value="USS41051.1"/>
    <property type="molecule type" value="Genomic_DNA"/>
</dbReference>
<dbReference type="InterPro" id="IPR027417">
    <property type="entry name" value="P-loop_NTPase"/>
</dbReference>
<evidence type="ECO:0000313" key="2">
    <source>
        <dbReference type="Proteomes" id="UP001055732"/>
    </source>
</evidence>
<protein>
    <recommendedName>
        <fullName evidence="3">Sulfotransferase</fullName>
    </recommendedName>
</protein>
<reference evidence="1" key="2">
    <citation type="submission" date="2022-06" db="EMBL/GenBank/DDBJ databases">
        <authorList>
            <person name="Park Y.-J."/>
        </authorList>
    </citation>
    <scope>NUCLEOTIDE SEQUENCE</scope>
    <source>
        <strain evidence="1">TY</strain>
    </source>
</reference>
<dbReference type="RefSeq" id="WP_253304992.1">
    <property type="nucleotide sequence ID" value="NZ_CP099582.1"/>
</dbReference>
<evidence type="ECO:0008006" key="3">
    <source>
        <dbReference type="Google" id="ProtNLM"/>
    </source>
</evidence>
<accession>A0A9E7SP67</accession>
<sequence length="334" mass="40379">MDDIIVAGGVAMTIKLVFNGYYRSGTSIMWWIIKRSNPEMLHLYEPLEPKWLEKLKNYKKEGYHFDSPLPIWEDYYRPEFQKIKDEYIRAWLNIKKRYTMDILPRDIREVAPLLDILENISTNVVLQPNRFHLILKDVSEYYNLRFIHIIRNPIDIWFSHSLKPLTRLSKVRTRYVLIKPFVKHISKVLYKRRDSKVTKWLILHWPNLEATRNAFYLDSLHRLVSAYFKFPPAKNNLDKLLINWTLLNHSAWQQSKSGKGMIIYYESLVKSPERHFKRMEQFTHIKFNLEYAKELTPRSITESEELREIFIQRLEKLELLDLVEEMYPPENWFG</sequence>
<name>A0A9E7SP67_THEAG</name>
<proteinExistence type="predicted"/>
<dbReference type="AlphaFoldDB" id="A0A9E7SP67"/>
<dbReference type="KEGG" id="tagg:NF865_02200"/>
<dbReference type="Gene3D" id="3.40.50.300">
    <property type="entry name" value="P-loop containing nucleotide triphosphate hydrolases"/>
    <property type="match status" value="1"/>
</dbReference>
<dbReference type="Proteomes" id="UP001055732">
    <property type="component" value="Chromosome"/>
</dbReference>
<reference evidence="1" key="1">
    <citation type="journal article" date="1998" name="Int. J. Syst. Bacteriol. 48 Pt">
        <title>Thermococcus guaymasensis sp. nov. and Thermococcus aggregans sp. nov., two novel thermophilic archaea isolated from the Guaymas Basin hydrothermal vent site.</title>
        <authorList>
            <person name="Canganella F."/>
            <person name="Jones W.J."/>
            <person name="Gambacorta A."/>
            <person name="Antranikian G."/>
        </authorList>
    </citation>
    <scope>NUCLEOTIDE SEQUENCE</scope>
    <source>
        <strain evidence="1">TY</strain>
    </source>
</reference>